<name>A0A1I6GS96_9FLAO</name>
<keyword evidence="3" id="KW-1185">Reference proteome</keyword>
<proteinExistence type="predicted"/>
<dbReference type="GO" id="GO:0009166">
    <property type="term" value="P:nucleotide catabolic process"/>
    <property type="evidence" value="ECO:0007669"/>
    <property type="project" value="InterPro"/>
</dbReference>
<dbReference type="Pfam" id="PF02872">
    <property type="entry name" value="5_nucleotid_C"/>
    <property type="match status" value="1"/>
</dbReference>
<feature type="domain" description="5'-Nucleotidase C-terminal" evidence="1">
    <location>
        <begin position="78"/>
        <end position="216"/>
    </location>
</feature>
<gene>
    <name evidence="2" type="ORF">SAMN04490243_1657</name>
</gene>
<evidence type="ECO:0000313" key="2">
    <source>
        <dbReference type="EMBL" id="SFR45006.1"/>
    </source>
</evidence>
<dbReference type="Gene3D" id="3.90.780.10">
    <property type="entry name" value="5'-Nucleotidase, C-terminal domain"/>
    <property type="match status" value="1"/>
</dbReference>
<dbReference type="RefSeq" id="WP_092982154.1">
    <property type="nucleotide sequence ID" value="NZ_FOYQ01000002.1"/>
</dbReference>
<dbReference type="AlphaFoldDB" id="A0A1I6GS96"/>
<dbReference type="STRING" id="400055.SAMN04490243_1657"/>
<dbReference type="SUPFAM" id="SSF55816">
    <property type="entry name" value="5'-nucleotidase (syn. UDP-sugar hydrolase), C-terminal domain"/>
    <property type="match status" value="1"/>
</dbReference>
<dbReference type="PANTHER" id="PTHR11575:SF24">
    <property type="entry name" value="5'-NUCLEOTIDASE"/>
    <property type="match status" value="1"/>
</dbReference>
<dbReference type="PROSITE" id="PS51257">
    <property type="entry name" value="PROKAR_LIPOPROTEIN"/>
    <property type="match status" value="1"/>
</dbReference>
<sequence>MSKYLKIKLFVLFITICTVTGCRQQDSSVSAAVVSRIAIDSTYAEDDSLTTYIAPYREHVNKTLDSALSYAPATLTKNDGDRNSSLGNLMADLLLKMSDSLMRLQGQPPVDIALLNHGGIRSIISAGPVSARTAYELMPFENTIVLLEMDGAALTEMARYLSAEDRPTPIAGMSLVVDENNRILSVEIGGRPLNQDETYRLVTSNFLVTGGDGMAFLGKARTTTDLGYKIRNAIIDYFKITDTLRTGVDDRFIQRQKP</sequence>
<dbReference type="OrthoDB" id="4762412at2"/>
<dbReference type="InterPro" id="IPR036907">
    <property type="entry name" value="5'-Nucleotdase_C_sf"/>
</dbReference>
<dbReference type="InterPro" id="IPR008334">
    <property type="entry name" value="5'-Nucleotdase_C"/>
</dbReference>
<dbReference type="Proteomes" id="UP000199534">
    <property type="component" value="Unassembled WGS sequence"/>
</dbReference>
<dbReference type="InterPro" id="IPR006179">
    <property type="entry name" value="5_nucleotidase/apyrase"/>
</dbReference>
<evidence type="ECO:0000259" key="1">
    <source>
        <dbReference type="Pfam" id="PF02872"/>
    </source>
</evidence>
<dbReference type="PRINTS" id="PR01607">
    <property type="entry name" value="APYRASEFAMLY"/>
</dbReference>
<reference evidence="2 3" key="1">
    <citation type="submission" date="2016-10" db="EMBL/GenBank/DDBJ databases">
        <authorList>
            <person name="de Groot N.N."/>
        </authorList>
    </citation>
    <scope>NUCLEOTIDE SEQUENCE [LARGE SCALE GENOMIC DNA]</scope>
    <source>
        <strain evidence="2 3">DSM 21019</strain>
    </source>
</reference>
<protein>
    <submittedName>
        <fullName evidence="2">5'-nucleotidase, C-terminal domain</fullName>
    </submittedName>
</protein>
<accession>A0A1I6GS96</accession>
<organism evidence="2 3">
    <name type="scientific">Robiginitalea myxolifaciens</name>
    <dbReference type="NCBI Taxonomy" id="400055"/>
    <lineage>
        <taxon>Bacteria</taxon>
        <taxon>Pseudomonadati</taxon>
        <taxon>Bacteroidota</taxon>
        <taxon>Flavobacteriia</taxon>
        <taxon>Flavobacteriales</taxon>
        <taxon>Flavobacteriaceae</taxon>
        <taxon>Robiginitalea</taxon>
    </lineage>
</organism>
<dbReference type="EMBL" id="FOYQ01000002">
    <property type="protein sequence ID" value="SFR45006.1"/>
    <property type="molecule type" value="Genomic_DNA"/>
</dbReference>
<dbReference type="PANTHER" id="PTHR11575">
    <property type="entry name" value="5'-NUCLEOTIDASE-RELATED"/>
    <property type="match status" value="1"/>
</dbReference>
<evidence type="ECO:0000313" key="3">
    <source>
        <dbReference type="Proteomes" id="UP000199534"/>
    </source>
</evidence>
<dbReference type="GO" id="GO:0016787">
    <property type="term" value="F:hydrolase activity"/>
    <property type="evidence" value="ECO:0007669"/>
    <property type="project" value="InterPro"/>
</dbReference>